<evidence type="ECO:0000313" key="2">
    <source>
        <dbReference type="EMBL" id="VGO11889.1"/>
    </source>
</evidence>
<proteinExistence type="predicted"/>
<feature type="transmembrane region" description="Helical" evidence="1">
    <location>
        <begin position="46"/>
        <end position="64"/>
    </location>
</feature>
<protein>
    <submittedName>
        <fullName evidence="2">Uncharacterized protein</fullName>
    </submittedName>
</protein>
<feature type="transmembrane region" description="Helical" evidence="1">
    <location>
        <begin position="12"/>
        <end position="34"/>
    </location>
</feature>
<dbReference type="Proteomes" id="UP000366872">
    <property type="component" value="Unassembled WGS sequence"/>
</dbReference>
<dbReference type="AlphaFoldDB" id="A0A6C2TW97"/>
<dbReference type="RefSeq" id="WP_136077603.1">
    <property type="nucleotide sequence ID" value="NZ_CAAHFG010000001.1"/>
</dbReference>
<accession>A0A6C2TW97</accession>
<gene>
    <name evidence="2" type="ORF">PDESU_00437</name>
</gene>
<keyword evidence="1" id="KW-1133">Transmembrane helix</keyword>
<sequence length="76" mass="8406">MTKQETYEVGLKLLGVYILVKALSIVALTVINLAKLSFESHLFSTALYSLLHPAIQLGFGVFLVKKTKLIVSKLDK</sequence>
<keyword evidence="1" id="KW-0472">Membrane</keyword>
<name>A0A6C2TW97_PONDE</name>
<evidence type="ECO:0000256" key="1">
    <source>
        <dbReference type="SAM" id="Phobius"/>
    </source>
</evidence>
<dbReference type="EMBL" id="CAAHFG010000001">
    <property type="protein sequence ID" value="VGO11889.1"/>
    <property type="molecule type" value="Genomic_DNA"/>
</dbReference>
<keyword evidence="3" id="KW-1185">Reference proteome</keyword>
<organism evidence="2 3">
    <name type="scientific">Pontiella desulfatans</name>
    <dbReference type="NCBI Taxonomy" id="2750659"/>
    <lineage>
        <taxon>Bacteria</taxon>
        <taxon>Pseudomonadati</taxon>
        <taxon>Kiritimatiellota</taxon>
        <taxon>Kiritimatiellia</taxon>
        <taxon>Kiritimatiellales</taxon>
        <taxon>Pontiellaceae</taxon>
        <taxon>Pontiella</taxon>
    </lineage>
</organism>
<keyword evidence="1" id="KW-0812">Transmembrane</keyword>
<evidence type="ECO:0000313" key="3">
    <source>
        <dbReference type="Proteomes" id="UP000366872"/>
    </source>
</evidence>
<reference evidence="2 3" key="1">
    <citation type="submission" date="2019-04" db="EMBL/GenBank/DDBJ databases">
        <authorList>
            <person name="Van Vliet M D."/>
        </authorList>
    </citation>
    <scope>NUCLEOTIDE SEQUENCE [LARGE SCALE GENOMIC DNA]</scope>
    <source>
        <strain evidence="2 3">F1</strain>
    </source>
</reference>